<dbReference type="Pfam" id="PF00646">
    <property type="entry name" value="F-box"/>
    <property type="match status" value="1"/>
</dbReference>
<dbReference type="SUPFAM" id="SSF52047">
    <property type="entry name" value="RNI-like"/>
    <property type="match status" value="1"/>
</dbReference>
<dbReference type="SUPFAM" id="SSF81383">
    <property type="entry name" value="F-box domain"/>
    <property type="match status" value="1"/>
</dbReference>
<evidence type="ECO:0000313" key="5">
    <source>
        <dbReference type="Proteomes" id="UP000324897"/>
    </source>
</evidence>
<evidence type="ECO:0000259" key="3">
    <source>
        <dbReference type="Pfam" id="PF24758"/>
    </source>
</evidence>
<dbReference type="EMBL" id="RWGY01000045">
    <property type="protein sequence ID" value="TVU07466.1"/>
    <property type="molecule type" value="Genomic_DNA"/>
</dbReference>
<feature type="region of interest" description="Disordered" evidence="1">
    <location>
        <begin position="21"/>
        <end position="59"/>
    </location>
</feature>
<feature type="non-terminal residue" evidence="4">
    <location>
        <position position="1"/>
    </location>
</feature>
<feature type="domain" description="F-box" evidence="2">
    <location>
        <begin position="64"/>
        <end position="102"/>
    </location>
</feature>
<evidence type="ECO:0008006" key="6">
    <source>
        <dbReference type="Google" id="ProtNLM"/>
    </source>
</evidence>
<gene>
    <name evidence="4" type="ORF">EJB05_47524</name>
</gene>
<dbReference type="InterPro" id="IPR036047">
    <property type="entry name" value="F-box-like_dom_sf"/>
</dbReference>
<proteinExistence type="predicted"/>
<dbReference type="InterPro" id="IPR055312">
    <property type="entry name" value="FBL15-like"/>
</dbReference>
<dbReference type="InterPro" id="IPR001810">
    <property type="entry name" value="F-box_dom"/>
</dbReference>
<evidence type="ECO:0000313" key="4">
    <source>
        <dbReference type="EMBL" id="TVU07466.1"/>
    </source>
</evidence>
<organism evidence="4 5">
    <name type="scientific">Eragrostis curvula</name>
    <name type="common">weeping love grass</name>
    <dbReference type="NCBI Taxonomy" id="38414"/>
    <lineage>
        <taxon>Eukaryota</taxon>
        <taxon>Viridiplantae</taxon>
        <taxon>Streptophyta</taxon>
        <taxon>Embryophyta</taxon>
        <taxon>Tracheophyta</taxon>
        <taxon>Spermatophyta</taxon>
        <taxon>Magnoliopsida</taxon>
        <taxon>Liliopsida</taxon>
        <taxon>Poales</taxon>
        <taxon>Poaceae</taxon>
        <taxon>PACMAD clade</taxon>
        <taxon>Chloridoideae</taxon>
        <taxon>Eragrostideae</taxon>
        <taxon>Eragrostidinae</taxon>
        <taxon>Eragrostis</taxon>
    </lineage>
</organism>
<dbReference type="InterPro" id="IPR055411">
    <property type="entry name" value="LRR_FXL15/At3g58940/PEG3-like"/>
</dbReference>
<feature type="domain" description="F-box/LRR-repeat protein 15/At3g58940/PEG3-like LRR" evidence="3">
    <location>
        <begin position="179"/>
        <end position="312"/>
    </location>
</feature>
<dbReference type="PANTHER" id="PTHR34709:SF61">
    <property type="entry name" value="OS07G0229100 PROTEIN"/>
    <property type="match status" value="1"/>
</dbReference>
<dbReference type="Proteomes" id="UP000324897">
    <property type="component" value="Unassembled WGS sequence"/>
</dbReference>
<dbReference type="AlphaFoldDB" id="A0A5J9T7U3"/>
<comment type="caution">
    <text evidence="4">The sequence shown here is derived from an EMBL/GenBank/DDBJ whole genome shotgun (WGS) entry which is preliminary data.</text>
</comment>
<sequence>MARPKRLDLQIYHCTCVEPLQKSSPKSLPVPHCSPPSTARSGGEVAAKRTNLSPSGADAGEDRLSALPDDILVLILLRLRTIAAAARTCVLSRRWRRIWTLLPELTFYLAPDYHHIREVLAAPEAPALRRIFVVTKDDAPNSVAVWLPLAARRLSGVLQYGNLQEEHEEEEEVVVDGAIPLPCLGNATAIVLDLGYSALTLPSSCTFTRLTELHLERVRFQGTCELGHIVSSLQCPCLRKLHIRQVRGVAKLTVHSESLLEMELWRLYGLQQLNIDAPVLNKLALRRCFVQNQEQAIANISAPQLLSLTWIDAYDPSYVHLGSLGQLQQLRPDLIVVYGNHHSGRNHEVLWLLQRFQVIHSLGIALGYPQLSPHSFFCVITPSKRTFFSYISMWWAKSARISEHNMVNVGFDSYQIKEDIGNFQYLMEDMTLLPHATFLTLYVMNKGHGFGASSFHVLRLCTGIIKLSLVLRPTCDSKGSLM</sequence>
<accession>A0A5J9T7U3</accession>
<protein>
    <recommendedName>
        <fullName evidence="6">F-box domain-containing protein</fullName>
    </recommendedName>
</protein>
<evidence type="ECO:0000259" key="2">
    <source>
        <dbReference type="Pfam" id="PF00646"/>
    </source>
</evidence>
<dbReference type="Gramene" id="TVU07466">
    <property type="protein sequence ID" value="TVU07466"/>
    <property type="gene ID" value="EJB05_47524"/>
</dbReference>
<keyword evidence="5" id="KW-1185">Reference proteome</keyword>
<reference evidence="4 5" key="1">
    <citation type="journal article" date="2019" name="Sci. Rep.">
        <title>A high-quality genome of Eragrostis curvula grass provides insights into Poaceae evolution and supports new strategies to enhance forage quality.</title>
        <authorList>
            <person name="Carballo J."/>
            <person name="Santos B.A.C.M."/>
            <person name="Zappacosta D."/>
            <person name="Garbus I."/>
            <person name="Selva J.P."/>
            <person name="Gallo C.A."/>
            <person name="Diaz A."/>
            <person name="Albertini E."/>
            <person name="Caccamo M."/>
            <person name="Echenique V."/>
        </authorList>
    </citation>
    <scope>NUCLEOTIDE SEQUENCE [LARGE SCALE GENOMIC DNA]</scope>
    <source>
        <strain evidence="5">cv. Victoria</strain>
        <tissue evidence="4">Leaf</tissue>
    </source>
</reference>
<evidence type="ECO:0000256" key="1">
    <source>
        <dbReference type="SAM" id="MobiDB-lite"/>
    </source>
</evidence>
<dbReference type="PANTHER" id="PTHR34709">
    <property type="entry name" value="OS10G0396666 PROTEIN"/>
    <property type="match status" value="1"/>
</dbReference>
<dbReference type="OrthoDB" id="589267at2759"/>
<name>A0A5J9T7U3_9POAL</name>
<dbReference type="Pfam" id="PF24758">
    <property type="entry name" value="LRR_At5g56370"/>
    <property type="match status" value="1"/>
</dbReference>